<dbReference type="AlphaFoldDB" id="A0A392W9H2"/>
<reference evidence="1 2" key="1">
    <citation type="journal article" date="2018" name="Front. Plant Sci.">
        <title>Red Clover (Trifolium pratense) and Zigzag Clover (T. medium) - A Picture of Genomic Similarities and Differences.</title>
        <authorList>
            <person name="Dluhosova J."/>
            <person name="Istvanek J."/>
            <person name="Nedelnik J."/>
            <person name="Repkova J."/>
        </authorList>
    </citation>
    <scope>NUCLEOTIDE SEQUENCE [LARGE SCALE GENOMIC DNA]</scope>
    <source>
        <strain evidence="2">cv. 10/8</strain>
        <tissue evidence="1">Leaf</tissue>
    </source>
</reference>
<sequence length="46" mass="4761">ELSMIERCHGCCKNQALIPDAGAARSNLKHTHAVIGAVCALSGLEA</sequence>
<feature type="non-terminal residue" evidence="1">
    <location>
        <position position="1"/>
    </location>
</feature>
<comment type="caution">
    <text evidence="1">The sequence shown here is derived from an EMBL/GenBank/DDBJ whole genome shotgun (WGS) entry which is preliminary data.</text>
</comment>
<evidence type="ECO:0000313" key="2">
    <source>
        <dbReference type="Proteomes" id="UP000265520"/>
    </source>
</evidence>
<dbReference type="Proteomes" id="UP000265520">
    <property type="component" value="Unassembled WGS sequence"/>
</dbReference>
<proteinExistence type="predicted"/>
<evidence type="ECO:0000313" key="1">
    <source>
        <dbReference type="EMBL" id="MCI95360.1"/>
    </source>
</evidence>
<dbReference type="EMBL" id="LXQA011384559">
    <property type="protein sequence ID" value="MCI95360.1"/>
    <property type="molecule type" value="Genomic_DNA"/>
</dbReference>
<name>A0A392W9H2_9FABA</name>
<accession>A0A392W9H2</accession>
<organism evidence="1 2">
    <name type="scientific">Trifolium medium</name>
    <dbReference type="NCBI Taxonomy" id="97028"/>
    <lineage>
        <taxon>Eukaryota</taxon>
        <taxon>Viridiplantae</taxon>
        <taxon>Streptophyta</taxon>
        <taxon>Embryophyta</taxon>
        <taxon>Tracheophyta</taxon>
        <taxon>Spermatophyta</taxon>
        <taxon>Magnoliopsida</taxon>
        <taxon>eudicotyledons</taxon>
        <taxon>Gunneridae</taxon>
        <taxon>Pentapetalae</taxon>
        <taxon>rosids</taxon>
        <taxon>fabids</taxon>
        <taxon>Fabales</taxon>
        <taxon>Fabaceae</taxon>
        <taxon>Papilionoideae</taxon>
        <taxon>50 kb inversion clade</taxon>
        <taxon>NPAAA clade</taxon>
        <taxon>Hologalegina</taxon>
        <taxon>IRL clade</taxon>
        <taxon>Trifolieae</taxon>
        <taxon>Trifolium</taxon>
    </lineage>
</organism>
<keyword evidence="2" id="KW-1185">Reference proteome</keyword>
<protein>
    <submittedName>
        <fullName evidence="1">Uncharacterized protein</fullName>
    </submittedName>
</protein>